<evidence type="ECO:0000256" key="5">
    <source>
        <dbReference type="ARBA" id="ARBA00023136"/>
    </source>
</evidence>
<dbReference type="PANTHER" id="PTHR23505:SF9">
    <property type="entry name" value="PROTEIN, PUTATIVE-RELATED"/>
    <property type="match status" value="1"/>
</dbReference>
<sequence>MLATSVLFFVVSGIQFWGTDYMRLVLVMPEEIVYPAFSIITLTAPTLGCIVGGGLTHMMGGYRHPNAIKLILYVGLIGTIVSLPIPFVDHLPTFLTLFWLSLFSGGCIMPGMTGVMINSVPRRQKALANSIAYVSYNLLGYVPGPVIYGVITHFNGQRSKIGMFVLIYSLILCIILVWFAYRNSWRSKVTVQQLVHNVKEYKESEAGLDDIVDIAEEKKQARRKNRMLRYSMGHIDWNKFKGSLPHKEHSFLEDVLAANPSPSAARLNHALRRISLHDSLVNVRRISIQDPLLARRISDLGRVQSITRPRHKRGISLFDNDITNVGMPGQAAANLFQARQPRNPSKLNRRARSIFY</sequence>
<dbReference type="AlphaFoldDB" id="A0A7S3NBW2"/>
<evidence type="ECO:0000256" key="4">
    <source>
        <dbReference type="ARBA" id="ARBA00022989"/>
    </source>
</evidence>
<evidence type="ECO:0000313" key="8">
    <source>
        <dbReference type="EMBL" id="CAE0352543.1"/>
    </source>
</evidence>
<evidence type="ECO:0000256" key="3">
    <source>
        <dbReference type="ARBA" id="ARBA00022692"/>
    </source>
</evidence>
<feature type="transmembrane region" description="Helical" evidence="7">
    <location>
        <begin position="67"/>
        <end position="85"/>
    </location>
</feature>
<comment type="subcellular location">
    <subcellularLocation>
        <location evidence="1">Membrane</location>
        <topology evidence="1">Multi-pass membrane protein</topology>
    </subcellularLocation>
</comment>
<keyword evidence="4 7" id="KW-1133">Transmembrane helix</keyword>
<dbReference type="InterPro" id="IPR004156">
    <property type="entry name" value="OATP"/>
</dbReference>
<keyword evidence="6" id="KW-1015">Disulfide bond</keyword>
<dbReference type="GO" id="GO:0016020">
    <property type="term" value="C:membrane"/>
    <property type="evidence" value="ECO:0007669"/>
    <property type="project" value="UniProtKB-SubCell"/>
</dbReference>
<keyword evidence="2" id="KW-0813">Transport</keyword>
<dbReference type="Pfam" id="PF03137">
    <property type="entry name" value="OATP"/>
    <property type="match status" value="1"/>
</dbReference>
<feature type="transmembrane region" description="Helical" evidence="7">
    <location>
        <begin position="97"/>
        <end position="118"/>
    </location>
</feature>
<dbReference type="SUPFAM" id="SSF103473">
    <property type="entry name" value="MFS general substrate transporter"/>
    <property type="match status" value="1"/>
</dbReference>
<feature type="transmembrane region" description="Helical" evidence="7">
    <location>
        <begin position="130"/>
        <end position="151"/>
    </location>
</feature>
<protein>
    <submittedName>
        <fullName evidence="8">Uncharacterized protein</fullName>
    </submittedName>
</protein>
<dbReference type="InterPro" id="IPR044770">
    <property type="entry name" value="MFS_spinster-like"/>
</dbReference>
<keyword evidence="3 7" id="KW-0812">Transmembrane</keyword>
<evidence type="ECO:0000256" key="2">
    <source>
        <dbReference type="ARBA" id="ARBA00022448"/>
    </source>
</evidence>
<accession>A0A7S3NBW2</accession>
<evidence type="ECO:0000256" key="6">
    <source>
        <dbReference type="ARBA" id="ARBA00023157"/>
    </source>
</evidence>
<keyword evidence="5 7" id="KW-0472">Membrane</keyword>
<gene>
    <name evidence="8" type="ORF">EHAR0213_LOCUS11459</name>
</gene>
<reference evidence="8" key="1">
    <citation type="submission" date="2021-01" db="EMBL/GenBank/DDBJ databases">
        <authorList>
            <person name="Corre E."/>
            <person name="Pelletier E."/>
            <person name="Niang G."/>
            <person name="Scheremetjew M."/>
            <person name="Finn R."/>
            <person name="Kale V."/>
            <person name="Holt S."/>
            <person name="Cochrane G."/>
            <person name="Meng A."/>
            <person name="Brown T."/>
            <person name="Cohen L."/>
        </authorList>
    </citation>
    <scope>NUCLEOTIDE SEQUENCE</scope>
    <source>
        <strain evidence="8">FSP1.4</strain>
    </source>
</reference>
<evidence type="ECO:0000256" key="1">
    <source>
        <dbReference type="ARBA" id="ARBA00004141"/>
    </source>
</evidence>
<organism evidence="8">
    <name type="scientific">Euplotes harpa</name>
    <dbReference type="NCBI Taxonomy" id="151035"/>
    <lineage>
        <taxon>Eukaryota</taxon>
        <taxon>Sar</taxon>
        <taxon>Alveolata</taxon>
        <taxon>Ciliophora</taxon>
        <taxon>Intramacronucleata</taxon>
        <taxon>Spirotrichea</taxon>
        <taxon>Hypotrichia</taxon>
        <taxon>Euplotida</taxon>
        <taxon>Euplotidae</taxon>
        <taxon>Euplotes</taxon>
    </lineage>
</organism>
<proteinExistence type="predicted"/>
<feature type="transmembrane region" description="Helical" evidence="7">
    <location>
        <begin position="32"/>
        <end position="55"/>
    </location>
</feature>
<dbReference type="GO" id="GO:0055085">
    <property type="term" value="P:transmembrane transport"/>
    <property type="evidence" value="ECO:0007669"/>
    <property type="project" value="InterPro"/>
</dbReference>
<dbReference type="PANTHER" id="PTHR23505">
    <property type="entry name" value="SPINSTER"/>
    <property type="match status" value="1"/>
</dbReference>
<evidence type="ECO:0000256" key="7">
    <source>
        <dbReference type="SAM" id="Phobius"/>
    </source>
</evidence>
<dbReference type="InterPro" id="IPR036259">
    <property type="entry name" value="MFS_trans_sf"/>
</dbReference>
<name>A0A7S3NBW2_9SPIT</name>
<feature type="transmembrane region" description="Helical" evidence="7">
    <location>
        <begin position="163"/>
        <end position="181"/>
    </location>
</feature>
<dbReference type="Gene3D" id="1.20.1250.20">
    <property type="entry name" value="MFS general substrate transporter like domains"/>
    <property type="match status" value="1"/>
</dbReference>
<dbReference type="EMBL" id="HBII01027285">
    <property type="protein sequence ID" value="CAE0352543.1"/>
    <property type="molecule type" value="Transcribed_RNA"/>
</dbReference>